<dbReference type="InterPro" id="IPR001680">
    <property type="entry name" value="WD40_rpt"/>
</dbReference>
<evidence type="ECO:0000256" key="1">
    <source>
        <dbReference type="PROSITE-ProRule" id="PRU00221"/>
    </source>
</evidence>
<accession>A0A6P2D9N6</accession>
<dbReference type="InterPro" id="IPR015943">
    <property type="entry name" value="WD40/YVTN_repeat-like_dom_sf"/>
</dbReference>
<dbReference type="PANTHER" id="PTHR19879">
    <property type="entry name" value="TRANSCRIPTION INITIATION FACTOR TFIID"/>
    <property type="match status" value="1"/>
</dbReference>
<name>A0A6P2D9N6_9BACT</name>
<reference evidence="2 3" key="1">
    <citation type="submission" date="2019-05" db="EMBL/GenBank/DDBJ databases">
        <authorList>
            <consortium name="Science for Life Laboratories"/>
        </authorList>
    </citation>
    <scope>NUCLEOTIDE SEQUENCE [LARGE SCALE GENOMIC DNA]</scope>
    <source>
        <strain evidence="2">Soil9</strain>
    </source>
</reference>
<dbReference type="InterPro" id="IPR011659">
    <property type="entry name" value="WD40"/>
</dbReference>
<dbReference type="SUPFAM" id="SSF50998">
    <property type="entry name" value="Quinoprotein alcohol dehydrogenase-like"/>
    <property type="match status" value="1"/>
</dbReference>
<gene>
    <name evidence="2" type="ORF">SOIL9_15140</name>
</gene>
<dbReference type="Pfam" id="PF07676">
    <property type="entry name" value="PD40"/>
    <property type="match status" value="1"/>
</dbReference>
<dbReference type="PANTHER" id="PTHR19879:SF9">
    <property type="entry name" value="TRANSCRIPTION INITIATION FACTOR TFIID SUBUNIT 5"/>
    <property type="match status" value="1"/>
</dbReference>
<evidence type="ECO:0000313" key="3">
    <source>
        <dbReference type="Proteomes" id="UP000464178"/>
    </source>
</evidence>
<dbReference type="KEGG" id="gms:SOIL9_15140"/>
<dbReference type="Proteomes" id="UP000464178">
    <property type="component" value="Chromosome"/>
</dbReference>
<organism evidence="2 3">
    <name type="scientific">Gemmata massiliana</name>
    <dbReference type="NCBI Taxonomy" id="1210884"/>
    <lineage>
        <taxon>Bacteria</taxon>
        <taxon>Pseudomonadati</taxon>
        <taxon>Planctomycetota</taxon>
        <taxon>Planctomycetia</taxon>
        <taxon>Gemmatales</taxon>
        <taxon>Gemmataceae</taxon>
        <taxon>Gemmata</taxon>
    </lineage>
</organism>
<dbReference type="AlphaFoldDB" id="A0A6P2D9N6"/>
<dbReference type="InterPro" id="IPR011047">
    <property type="entry name" value="Quinoprotein_ADH-like_sf"/>
</dbReference>
<protein>
    <submittedName>
        <fullName evidence="2">Wd-40 repeat: Peptidase C14, caspase catalytic subunit p20</fullName>
    </submittedName>
</protein>
<sequence>MRLPSRVHSAPTLRCNVTGGQQVRAWDTAFGAVLPAIDRVFDQFNAQYTVTPDGRSLIVCDQGSVSGYDPQTGRERFTWKLADRGAPDQPGAGEKHPRRIAAVAASPDGKALAIAVAGVDYVDPTKGTHELVLAETETGNVIRRVRTPETLPGLLTFSPDGRRIAGSRCVWDAGTLKELGRFPAKLHVMAAGFRPDGRQVATGHFNGTARVWTIDSD</sequence>
<proteinExistence type="predicted"/>
<dbReference type="Pfam" id="PF00400">
    <property type="entry name" value="WD40"/>
    <property type="match status" value="1"/>
</dbReference>
<keyword evidence="3" id="KW-1185">Reference proteome</keyword>
<keyword evidence="1" id="KW-0853">WD repeat</keyword>
<evidence type="ECO:0000313" key="2">
    <source>
        <dbReference type="EMBL" id="VTR96200.1"/>
    </source>
</evidence>
<dbReference type="EMBL" id="LR593886">
    <property type="protein sequence ID" value="VTR96200.1"/>
    <property type="molecule type" value="Genomic_DNA"/>
</dbReference>
<feature type="repeat" description="WD" evidence="1">
    <location>
        <begin position="188"/>
        <end position="217"/>
    </location>
</feature>
<dbReference type="Gene3D" id="2.130.10.10">
    <property type="entry name" value="YVTN repeat-like/Quinoprotein amine dehydrogenase"/>
    <property type="match status" value="1"/>
</dbReference>
<dbReference type="PROSITE" id="PS50082">
    <property type="entry name" value="WD_REPEATS_2"/>
    <property type="match status" value="1"/>
</dbReference>